<evidence type="ECO:0000313" key="1">
    <source>
        <dbReference type="EMBL" id="KAH7432593.1"/>
    </source>
</evidence>
<dbReference type="EMBL" id="CM035412">
    <property type="protein sequence ID" value="KAH7432593.1"/>
    <property type="molecule type" value="Genomic_DNA"/>
</dbReference>
<accession>A0A8T2UFM1</accession>
<proteinExistence type="predicted"/>
<dbReference type="AlphaFoldDB" id="A0A8T2UFM1"/>
<evidence type="ECO:0000313" key="2">
    <source>
        <dbReference type="Proteomes" id="UP000825935"/>
    </source>
</evidence>
<reference evidence="1" key="1">
    <citation type="submission" date="2021-08" db="EMBL/GenBank/DDBJ databases">
        <title>WGS assembly of Ceratopteris richardii.</title>
        <authorList>
            <person name="Marchant D.B."/>
            <person name="Chen G."/>
            <person name="Jenkins J."/>
            <person name="Shu S."/>
            <person name="Leebens-Mack J."/>
            <person name="Grimwood J."/>
            <person name="Schmutz J."/>
            <person name="Soltis P."/>
            <person name="Soltis D."/>
            <person name="Chen Z.-H."/>
        </authorList>
    </citation>
    <scope>NUCLEOTIDE SEQUENCE</scope>
    <source>
        <strain evidence="1">Whitten #5841</strain>
        <tissue evidence="1">Leaf</tissue>
    </source>
</reference>
<keyword evidence="2" id="KW-1185">Reference proteome</keyword>
<name>A0A8T2UFM1_CERRI</name>
<comment type="caution">
    <text evidence="1">The sequence shown here is derived from an EMBL/GenBank/DDBJ whole genome shotgun (WGS) entry which is preliminary data.</text>
</comment>
<gene>
    <name evidence="1" type="ORF">KP509_07G029900</name>
</gene>
<dbReference type="Proteomes" id="UP000825935">
    <property type="component" value="Chromosome 7"/>
</dbReference>
<organism evidence="1 2">
    <name type="scientific">Ceratopteris richardii</name>
    <name type="common">Triangle waterfern</name>
    <dbReference type="NCBI Taxonomy" id="49495"/>
    <lineage>
        <taxon>Eukaryota</taxon>
        <taxon>Viridiplantae</taxon>
        <taxon>Streptophyta</taxon>
        <taxon>Embryophyta</taxon>
        <taxon>Tracheophyta</taxon>
        <taxon>Polypodiopsida</taxon>
        <taxon>Polypodiidae</taxon>
        <taxon>Polypodiales</taxon>
        <taxon>Pteridineae</taxon>
        <taxon>Pteridaceae</taxon>
        <taxon>Parkerioideae</taxon>
        <taxon>Ceratopteris</taxon>
    </lineage>
</organism>
<dbReference type="OrthoDB" id="9988476at2759"/>
<protein>
    <submittedName>
        <fullName evidence="1">Uncharacterized protein</fullName>
    </submittedName>
</protein>
<sequence>MQGELQQWTGYWMYGSYKGPTDLQLFVAYDHQVLGSGEDEVGKFTIEGEERDENLNFTKHYVNAHIVNYEGKRVNKERIEGCWSLPVDTIDDWSRGQFLLKKVAIDEEHQGSFLRLNVIDWLEKISGLNTLRNWKGFYEQDDENHDMETCFVFTPSGKIHGKGNDSIGFYTWCGNLSSHEDGTKKVNLIKQYFGRHAVCYNGEMYEPEPGELVMEGTWNISFCCGAFRLQMACLSSGQVQRQWTFGQVHQWTGYWIQESRKGPMDLELFITYDHQVLGSGEDEVGKFTIEGQELATNLNFTKHYVNAHTVNYEGKRVREDRIEGSWSLSVDIVNDWSKGQFLLEKIAIDEEHQGSNLHPDVIYWLQKVSCLNRLRDWKGFYEQYDENHDMETSFVFTPSGRVHGKGNDSIGLYTWCGNFNRREDGIKKVSLVKQYFEQHAVCYNGELHESEPGELVMEGTWKINDDSSGAFRLQMAC</sequence>